<dbReference type="PANTHER" id="PTHR10822:SF29">
    <property type="entry name" value="DIVISION ABNORMALLY DELAYED PROTEIN"/>
    <property type="match status" value="1"/>
</dbReference>
<feature type="signal peptide" evidence="12">
    <location>
        <begin position="1"/>
        <end position="19"/>
    </location>
</feature>
<evidence type="ECO:0000313" key="14">
    <source>
        <dbReference type="WBParaSite" id="SVE_0811000.1"/>
    </source>
</evidence>
<dbReference type="PANTHER" id="PTHR10822">
    <property type="entry name" value="GLYPICAN"/>
    <property type="match status" value="1"/>
</dbReference>
<name>A0A0K0FGV4_STRVS</name>
<evidence type="ECO:0000256" key="4">
    <source>
        <dbReference type="ARBA" id="ARBA00022622"/>
    </source>
</evidence>
<evidence type="ECO:0000256" key="9">
    <source>
        <dbReference type="ARBA" id="ARBA00023207"/>
    </source>
</evidence>
<evidence type="ECO:0000256" key="10">
    <source>
        <dbReference type="ARBA" id="ARBA00023288"/>
    </source>
</evidence>
<dbReference type="GO" id="GO:0016477">
    <property type="term" value="P:cell migration"/>
    <property type="evidence" value="ECO:0007669"/>
    <property type="project" value="TreeGrafter"/>
</dbReference>
<dbReference type="Pfam" id="PF01153">
    <property type="entry name" value="Glypican"/>
    <property type="match status" value="1"/>
</dbReference>
<dbReference type="Proteomes" id="UP000035680">
    <property type="component" value="Unassembled WGS sequence"/>
</dbReference>
<keyword evidence="7" id="KW-0472">Membrane</keyword>
<evidence type="ECO:0000256" key="3">
    <source>
        <dbReference type="ARBA" id="ARBA00022475"/>
    </source>
</evidence>
<proteinExistence type="inferred from homology"/>
<feature type="chain" id="PRO_5005329846" evidence="12">
    <location>
        <begin position="20"/>
        <end position="576"/>
    </location>
</feature>
<reference evidence="13" key="1">
    <citation type="submission" date="2014-07" db="EMBL/GenBank/DDBJ databases">
        <authorList>
            <person name="Martin A.A"/>
            <person name="De Silva N."/>
        </authorList>
    </citation>
    <scope>NUCLEOTIDE SEQUENCE</scope>
</reference>
<keyword evidence="9" id="KW-0357">Heparan sulfate</keyword>
<comment type="similarity">
    <text evidence="2 11">Belongs to the glypican family.</text>
</comment>
<evidence type="ECO:0000313" key="13">
    <source>
        <dbReference type="Proteomes" id="UP000035680"/>
    </source>
</evidence>
<keyword evidence="4" id="KW-0336">GPI-anchor</keyword>
<keyword evidence="13" id="KW-1185">Reference proteome</keyword>
<dbReference type="GO" id="GO:0090263">
    <property type="term" value="P:positive regulation of canonical Wnt signaling pathway"/>
    <property type="evidence" value="ECO:0007669"/>
    <property type="project" value="TreeGrafter"/>
</dbReference>
<dbReference type="AlphaFoldDB" id="A0A0K0FGV4"/>
<keyword evidence="10" id="KW-0449">Lipoprotein</keyword>
<evidence type="ECO:0000256" key="1">
    <source>
        <dbReference type="ARBA" id="ARBA00004609"/>
    </source>
</evidence>
<keyword evidence="3" id="KW-1003">Cell membrane</keyword>
<comment type="subcellular location">
    <subcellularLocation>
        <location evidence="1">Cell membrane</location>
        <topology evidence="1">Lipid-anchor</topology>
        <topology evidence="1">GPI-anchor</topology>
    </subcellularLocation>
</comment>
<keyword evidence="5 12" id="KW-0732">Signal</keyword>
<dbReference type="GO" id="GO:0005886">
    <property type="term" value="C:plasma membrane"/>
    <property type="evidence" value="ECO:0007669"/>
    <property type="project" value="UniProtKB-SubCell"/>
</dbReference>
<dbReference type="GO" id="GO:1905475">
    <property type="term" value="P:regulation of protein localization to membrane"/>
    <property type="evidence" value="ECO:0007669"/>
    <property type="project" value="TreeGrafter"/>
</dbReference>
<dbReference type="GO" id="GO:0098552">
    <property type="term" value="C:side of membrane"/>
    <property type="evidence" value="ECO:0007669"/>
    <property type="project" value="UniProtKB-KW"/>
</dbReference>
<dbReference type="GO" id="GO:0009986">
    <property type="term" value="C:cell surface"/>
    <property type="evidence" value="ECO:0007669"/>
    <property type="project" value="TreeGrafter"/>
</dbReference>
<keyword evidence="8" id="KW-0325">Glycoprotein</keyword>
<dbReference type="InterPro" id="IPR001863">
    <property type="entry name" value="Glypican"/>
</dbReference>
<accession>A0A0K0FGV4</accession>
<dbReference type="GO" id="GO:0005576">
    <property type="term" value="C:extracellular region"/>
    <property type="evidence" value="ECO:0007669"/>
    <property type="project" value="TreeGrafter"/>
</dbReference>
<evidence type="ECO:0000256" key="6">
    <source>
        <dbReference type="ARBA" id="ARBA00022974"/>
    </source>
</evidence>
<evidence type="ECO:0000256" key="11">
    <source>
        <dbReference type="RuleBase" id="RU003518"/>
    </source>
</evidence>
<evidence type="ECO:0000256" key="2">
    <source>
        <dbReference type="ARBA" id="ARBA00010260"/>
    </source>
</evidence>
<protein>
    <submittedName>
        <fullName evidence="14">Glypican-6-like</fullName>
    </submittedName>
</protein>
<evidence type="ECO:0000256" key="8">
    <source>
        <dbReference type="ARBA" id="ARBA00023180"/>
    </source>
</evidence>
<dbReference type="STRING" id="75913.A0A0K0FGV4"/>
<evidence type="ECO:0000256" key="5">
    <source>
        <dbReference type="ARBA" id="ARBA00022729"/>
    </source>
</evidence>
<sequence>MKVIPFIILYLNTITTINGVENQNNDCEHIKTTPFDLSSVPLIPEEVTNLTICTGKRKTCCTTFIEDQMKVVVKQKIENKLQDQIFMLRDFFERHLLSFKQQLREQIFYNKEQLNQMFLKTYGHFYKSNIKVFDDLYTELDNYLYANTIKPIPTIVENFFEQSYLIIFELLNPLRKVITNEQRECLLKMKNGLKPFSHFPKRISGQLGKSFTVWRSFFEVIEGIVTQLHSLLHTSIPSECISKLVEMQYCQMCTFNQNNLPGSKPCYSYCSNVLKGCLAEYAEIDTQWNVLIDSLLQLFTKLKDVSNPITTLAPIPAQISEGFMVYQERGAEISNRIVLNCFDNYEFYNIGRSKRDMTIGNSDKDEEGIELTLRNNKNPKKRRESDVVTRMIETFGDQLKRMKDFWRTLPESLCDDKIATKDDQFCWNGREITPRYRYKVIPYGIRKQKYNPEFLSQRLYLTLSRDTFLNQRIKFVTLSNTLNKIYKNAKNDDAVIEGSGDSEQRSINVDDEDDGKDIYEGSAMEIENEILNDIRYLTMDDVKSAEHTSGEQNTSSEKVPFFYLLSLSIFTLLLSH</sequence>
<organism evidence="13 14">
    <name type="scientific">Strongyloides venezuelensis</name>
    <name type="common">Threadworm</name>
    <dbReference type="NCBI Taxonomy" id="75913"/>
    <lineage>
        <taxon>Eukaryota</taxon>
        <taxon>Metazoa</taxon>
        <taxon>Ecdysozoa</taxon>
        <taxon>Nematoda</taxon>
        <taxon>Chromadorea</taxon>
        <taxon>Rhabditida</taxon>
        <taxon>Tylenchina</taxon>
        <taxon>Panagrolaimomorpha</taxon>
        <taxon>Strongyloidoidea</taxon>
        <taxon>Strongyloididae</taxon>
        <taxon>Strongyloides</taxon>
    </lineage>
</organism>
<evidence type="ECO:0000256" key="12">
    <source>
        <dbReference type="SAM" id="SignalP"/>
    </source>
</evidence>
<evidence type="ECO:0000256" key="7">
    <source>
        <dbReference type="ARBA" id="ARBA00023136"/>
    </source>
</evidence>
<dbReference type="WBParaSite" id="SVE_0811000.1">
    <property type="protein sequence ID" value="SVE_0811000.1"/>
    <property type="gene ID" value="SVE_0811000"/>
</dbReference>
<reference evidence="14" key="2">
    <citation type="submission" date="2015-08" db="UniProtKB">
        <authorList>
            <consortium name="WormBaseParasite"/>
        </authorList>
    </citation>
    <scope>IDENTIFICATION</scope>
</reference>
<keyword evidence="6" id="KW-0654">Proteoglycan</keyword>